<dbReference type="EC" id="2.7.13.3" evidence="2"/>
<reference evidence="10" key="1">
    <citation type="journal article" date="2019" name="Int. J. Syst. Evol. Microbiol.">
        <title>The Global Catalogue of Microorganisms (GCM) 10K type strain sequencing project: providing services to taxonomists for standard genome sequencing and annotation.</title>
        <authorList>
            <consortium name="The Broad Institute Genomics Platform"/>
            <consortium name="The Broad Institute Genome Sequencing Center for Infectious Disease"/>
            <person name="Wu L."/>
            <person name="Ma J."/>
        </authorList>
    </citation>
    <scope>NUCLEOTIDE SEQUENCE [LARGE SCALE GENOMIC DNA]</scope>
    <source>
        <strain evidence="10">CGMCC 1.19062</strain>
    </source>
</reference>
<feature type="domain" description="Histidine kinase" evidence="8">
    <location>
        <begin position="204"/>
        <end position="454"/>
    </location>
</feature>
<dbReference type="GO" id="GO:0016301">
    <property type="term" value="F:kinase activity"/>
    <property type="evidence" value="ECO:0007669"/>
    <property type="project" value="UniProtKB-KW"/>
</dbReference>
<organism evidence="9 10">
    <name type="scientific">Lacibacterium aquatile</name>
    <dbReference type="NCBI Taxonomy" id="1168082"/>
    <lineage>
        <taxon>Bacteria</taxon>
        <taxon>Pseudomonadati</taxon>
        <taxon>Pseudomonadota</taxon>
        <taxon>Alphaproteobacteria</taxon>
        <taxon>Rhodospirillales</taxon>
        <taxon>Rhodospirillaceae</taxon>
    </lineage>
</organism>
<evidence type="ECO:0000256" key="6">
    <source>
        <dbReference type="ARBA" id="ARBA00022840"/>
    </source>
</evidence>
<dbReference type="PRINTS" id="PR00344">
    <property type="entry name" value="BCTRLSENSOR"/>
</dbReference>
<dbReference type="PANTHER" id="PTHR43065">
    <property type="entry name" value="SENSOR HISTIDINE KINASE"/>
    <property type="match status" value="1"/>
</dbReference>
<dbReference type="SUPFAM" id="SSF55874">
    <property type="entry name" value="ATPase domain of HSP90 chaperone/DNA topoisomerase II/histidine kinase"/>
    <property type="match status" value="1"/>
</dbReference>
<gene>
    <name evidence="9" type="ORF">ACFSM5_08465</name>
</gene>
<evidence type="ECO:0000256" key="4">
    <source>
        <dbReference type="ARBA" id="ARBA00022741"/>
    </source>
</evidence>
<dbReference type="InterPro" id="IPR005467">
    <property type="entry name" value="His_kinase_dom"/>
</dbReference>
<dbReference type="PROSITE" id="PS50109">
    <property type="entry name" value="HIS_KIN"/>
    <property type="match status" value="1"/>
</dbReference>
<evidence type="ECO:0000313" key="10">
    <source>
        <dbReference type="Proteomes" id="UP001597295"/>
    </source>
</evidence>
<evidence type="ECO:0000256" key="3">
    <source>
        <dbReference type="ARBA" id="ARBA00022679"/>
    </source>
</evidence>
<keyword evidence="4" id="KW-0547">Nucleotide-binding</keyword>
<dbReference type="Gene3D" id="3.30.565.10">
    <property type="entry name" value="Histidine kinase-like ATPase, C-terminal domain"/>
    <property type="match status" value="1"/>
</dbReference>
<keyword evidence="6" id="KW-0067">ATP-binding</keyword>
<evidence type="ECO:0000256" key="5">
    <source>
        <dbReference type="ARBA" id="ARBA00022777"/>
    </source>
</evidence>
<evidence type="ECO:0000259" key="8">
    <source>
        <dbReference type="PROSITE" id="PS50109"/>
    </source>
</evidence>
<dbReference type="RefSeq" id="WP_379875887.1">
    <property type="nucleotide sequence ID" value="NZ_JBHUIP010000006.1"/>
</dbReference>
<name>A0ABW5DP78_9PROT</name>
<dbReference type="SMART" id="SM00387">
    <property type="entry name" value="HATPase_c"/>
    <property type="match status" value="1"/>
</dbReference>
<dbReference type="Gene3D" id="1.10.287.130">
    <property type="match status" value="1"/>
</dbReference>
<dbReference type="InterPro" id="IPR004358">
    <property type="entry name" value="Sig_transdc_His_kin-like_C"/>
</dbReference>
<sequence>MMLAPQNYSLVEMHSLRSIEARRRREGDVLLAALAAVTAETDHRRIVEAAITALRDALGAATVLVLDLTRGPRSAVAEVPGASGLATSLSRLLGTAGIGILRGTQTHNLIQIAALDEAMKLDLPVDRLPSVLARTIMADKALVLVAVGQPETHFTPEDTMLFQRFIPVLRQAIGVQHLTEERERLEGELRQAQRLESLGTLAGGIAHEINTPCQFVSDNLFFIKSVFEDMAKLVAEYRGPAAPCDKETLLRVDRLAQEIDLDFLLDEAPRAIEQSLQGIGQVSRIVSAVKEFSHPGGADPAAVDINHLIENTIALCRNHWKYAAQIELDLTQGLEPIQGYPDQLSQIVLNLVVNAADAIEERYRGTAMGRILIATAEADGAVELSISDNGTGIPEEIQGKIFDLFFTTKPPGKGTGQGLSIVHSIVTQRHQGSIRLESNPGEGTRFVIRLPKQHAPRPEGLQ</sequence>
<dbReference type="Pfam" id="PF02518">
    <property type="entry name" value="HATPase_c"/>
    <property type="match status" value="1"/>
</dbReference>
<keyword evidence="3" id="KW-0808">Transferase</keyword>
<keyword evidence="10" id="KW-1185">Reference proteome</keyword>
<keyword evidence="5 9" id="KW-0418">Kinase</keyword>
<comment type="catalytic activity">
    <reaction evidence="1">
        <text>ATP + protein L-histidine = ADP + protein N-phospho-L-histidine.</text>
        <dbReference type="EC" id="2.7.13.3"/>
    </reaction>
</comment>
<proteinExistence type="predicted"/>
<dbReference type="InterPro" id="IPR003594">
    <property type="entry name" value="HATPase_dom"/>
</dbReference>
<evidence type="ECO:0000256" key="1">
    <source>
        <dbReference type="ARBA" id="ARBA00000085"/>
    </source>
</evidence>
<evidence type="ECO:0000256" key="2">
    <source>
        <dbReference type="ARBA" id="ARBA00012438"/>
    </source>
</evidence>
<dbReference type="EMBL" id="JBHUIP010000006">
    <property type="protein sequence ID" value="MFD2262918.1"/>
    <property type="molecule type" value="Genomic_DNA"/>
</dbReference>
<keyword evidence="7" id="KW-0902">Two-component regulatory system</keyword>
<evidence type="ECO:0000256" key="7">
    <source>
        <dbReference type="ARBA" id="ARBA00023012"/>
    </source>
</evidence>
<dbReference type="Proteomes" id="UP001597295">
    <property type="component" value="Unassembled WGS sequence"/>
</dbReference>
<protein>
    <recommendedName>
        <fullName evidence="2">histidine kinase</fullName>
        <ecNumber evidence="2">2.7.13.3</ecNumber>
    </recommendedName>
</protein>
<evidence type="ECO:0000313" key="9">
    <source>
        <dbReference type="EMBL" id="MFD2262918.1"/>
    </source>
</evidence>
<dbReference type="PANTHER" id="PTHR43065:SF46">
    <property type="entry name" value="C4-DICARBOXYLATE TRANSPORT SENSOR PROTEIN DCTB"/>
    <property type="match status" value="1"/>
</dbReference>
<dbReference type="InterPro" id="IPR036890">
    <property type="entry name" value="HATPase_C_sf"/>
</dbReference>
<comment type="caution">
    <text evidence="9">The sequence shown here is derived from an EMBL/GenBank/DDBJ whole genome shotgun (WGS) entry which is preliminary data.</text>
</comment>
<accession>A0ABW5DP78</accession>